<keyword evidence="3" id="KW-1185">Reference proteome</keyword>
<organism evidence="2 3">
    <name type="scientific">Hohenbuehelia grisea</name>
    <dbReference type="NCBI Taxonomy" id="104357"/>
    <lineage>
        <taxon>Eukaryota</taxon>
        <taxon>Fungi</taxon>
        <taxon>Dikarya</taxon>
        <taxon>Basidiomycota</taxon>
        <taxon>Agaricomycotina</taxon>
        <taxon>Agaricomycetes</taxon>
        <taxon>Agaricomycetidae</taxon>
        <taxon>Agaricales</taxon>
        <taxon>Pleurotineae</taxon>
        <taxon>Pleurotaceae</taxon>
        <taxon>Hohenbuehelia</taxon>
    </lineage>
</organism>
<evidence type="ECO:0000313" key="2">
    <source>
        <dbReference type="EMBL" id="KAL0948526.1"/>
    </source>
</evidence>
<proteinExistence type="predicted"/>
<evidence type="ECO:0000256" key="1">
    <source>
        <dbReference type="SAM" id="MobiDB-lite"/>
    </source>
</evidence>
<reference evidence="3" key="1">
    <citation type="submission" date="2024-06" db="EMBL/GenBank/DDBJ databases">
        <title>Multi-omics analyses provide insights into the biosynthesis of the anticancer antibiotic pleurotin in Hohenbuehelia grisea.</title>
        <authorList>
            <person name="Weaver J.A."/>
            <person name="Alberti F."/>
        </authorList>
    </citation>
    <scope>NUCLEOTIDE SEQUENCE [LARGE SCALE GENOMIC DNA]</scope>
    <source>
        <strain evidence="3">T-177</strain>
    </source>
</reference>
<accession>A0ABR3IYU5</accession>
<dbReference type="EMBL" id="JASNQZ010000014">
    <property type="protein sequence ID" value="KAL0948526.1"/>
    <property type="molecule type" value="Genomic_DNA"/>
</dbReference>
<feature type="compositionally biased region" description="Polar residues" evidence="1">
    <location>
        <begin position="26"/>
        <end position="44"/>
    </location>
</feature>
<protein>
    <submittedName>
        <fullName evidence="2">Uncharacterized protein</fullName>
    </submittedName>
</protein>
<sequence length="124" mass="12887">MPAAPSISGLDRGAAHEASLEPPIPSSGTSNTVSKLAPGSQTAVGGQKPPVARGSKPFKPNMTAQTPRAISGRRWGALNPAGTLAEFETFFKALSSDELASLKAEEKALKKKQKENRPPMGVPP</sequence>
<name>A0ABR3IYU5_9AGAR</name>
<dbReference type="Proteomes" id="UP001556367">
    <property type="component" value="Unassembled WGS sequence"/>
</dbReference>
<feature type="region of interest" description="Disordered" evidence="1">
    <location>
        <begin position="1"/>
        <end position="74"/>
    </location>
</feature>
<comment type="caution">
    <text evidence="2">The sequence shown here is derived from an EMBL/GenBank/DDBJ whole genome shotgun (WGS) entry which is preliminary data.</text>
</comment>
<gene>
    <name evidence="2" type="ORF">HGRIS_011086</name>
</gene>
<evidence type="ECO:0000313" key="3">
    <source>
        <dbReference type="Proteomes" id="UP001556367"/>
    </source>
</evidence>